<evidence type="ECO:0000313" key="3">
    <source>
        <dbReference type="Proteomes" id="UP000233248"/>
    </source>
</evidence>
<name>A0A2N1J6B4_9BACT</name>
<dbReference type="EMBL" id="NXIF01000005">
    <property type="protein sequence ID" value="PKI82093.1"/>
    <property type="molecule type" value="Genomic_DNA"/>
</dbReference>
<proteinExistence type="inferred from homology"/>
<dbReference type="Pfam" id="PF04519">
    <property type="entry name" value="Bactofilin"/>
    <property type="match status" value="1"/>
</dbReference>
<evidence type="ECO:0008006" key="4">
    <source>
        <dbReference type="Google" id="ProtNLM"/>
    </source>
</evidence>
<dbReference type="RefSeq" id="WP_101183381.1">
    <property type="nucleotide sequence ID" value="NZ_CP031218.1"/>
</dbReference>
<evidence type="ECO:0000256" key="1">
    <source>
        <dbReference type="ARBA" id="ARBA00044755"/>
    </source>
</evidence>
<dbReference type="PANTHER" id="PTHR35024">
    <property type="entry name" value="HYPOTHETICAL CYTOSOLIC PROTEIN"/>
    <property type="match status" value="1"/>
</dbReference>
<organism evidence="2 3">
    <name type="scientific">Malaciobacter halophilus</name>
    <dbReference type="NCBI Taxonomy" id="197482"/>
    <lineage>
        <taxon>Bacteria</taxon>
        <taxon>Pseudomonadati</taxon>
        <taxon>Campylobacterota</taxon>
        <taxon>Epsilonproteobacteria</taxon>
        <taxon>Campylobacterales</taxon>
        <taxon>Arcobacteraceae</taxon>
        <taxon>Malaciobacter</taxon>
    </lineage>
</organism>
<reference evidence="2 3" key="1">
    <citation type="submission" date="2017-09" db="EMBL/GenBank/DDBJ databases">
        <title>Genomics of the genus Arcobacter.</title>
        <authorList>
            <person name="Perez-Cataluna A."/>
            <person name="Figueras M.J."/>
            <person name="Salas-Masso N."/>
        </authorList>
    </citation>
    <scope>NUCLEOTIDE SEQUENCE [LARGE SCALE GENOMIC DNA]</scope>
    <source>
        <strain evidence="2 3">DSM 18005</strain>
    </source>
</reference>
<dbReference type="OrthoDB" id="5327254at2"/>
<dbReference type="AlphaFoldDB" id="A0A2N1J6B4"/>
<keyword evidence="3" id="KW-1185">Reference proteome</keyword>
<sequence length="147" mass="15655">MGIFGKTNKRTQQNSGATVIAAGTCIIGGISTEGTVHIDGKFEGVILEADVITIGQTGEVIGDIKANNLIVSGLFDGKIDCNEVHVLSSGKVIGEIKYNELVIEEDGKFEGQGIRKGSKLTSRYGEIEQKINNIIISPKPITHDKNS</sequence>
<protein>
    <recommendedName>
        <fullName evidence="4">Cell shape determination protein CcmA</fullName>
    </recommendedName>
</protein>
<comment type="caution">
    <text evidence="2">The sequence shown here is derived from an EMBL/GenBank/DDBJ whole genome shotgun (WGS) entry which is preliminary data.</text>
</comment>
<gene>
    <name evidence="2" type="ORF">CP960_01125</name>
</gene>
<evidence type="ECO:0000313" key="2">
    <source>
        <dbReference type="EMBL" id="PKI82093.1"/>
    </source>
</evidence>
<accession>A0A2N1J6B4</accession>
<comment type="similarity">
    <text evidence="1">Belongs to the bactofilin family.</text>
</comment>
<dbReference type="Proteomes" id="UP000233248">
    <property type="component" value="Unassembled WGS sequence"/>
</dbReference>
<dbReference type="PANTHER" id="PTHR35024:SF4">
    <property type="entry name" value="POLYMER-FORMING CYTOSKELETAL PROTEIN"/>
    <property type="match status" value="1"/>
</dbReference>
<dbReference type="InterPro" id="IPR007607">
    <property type="entry name" value="BacA/B"/>
</dbReference>
<dbReference type="KEGG" id="ahs:AHALO_0464"/>